<dbReference type="AlphaFoldDB" id="A0A0F7R6X7"/>
<organism evidence="6">
    <name type="scientific">Embleya scabrispora</name>
    <dbReference type="NCBI Taxonomy" id="159449"/>
    <lineage>
        <taxon>Bacteria</taxon>
        <taxon>Bacillati</taxon>
        <taxon>Actinomycetota</taxon>
        <taxon>Actinomycetes</taxon>
        <taxon>Kitasatosporales</taxon>
        <taxon>Streptomycetaceae</taxon>
        <taxon>Embleya</taxon>
    </lineage>
</organism>
<dbReference type="InterPro" id="IPR016035">
    <property type="entry name" value="Acyl_Trfase/lysoPLipase"/>
</dbReference>
<dbReference type="InterPro" id="IPR001227">
    <property type="entry name" value="Ac_transferase_dom_sf"/>
</dbReference>
<dbReference type="EC" id="2.3.1.39" evidence="1"/>
<name>A0A0F7R6X7_9ACTN</name>
<dbReference type="InterPro" id="IPR050858">
    <property type="entry name" value="Mal-CoA-ACP_Trans/PKS_FabD"/>
</dbReference>
<reference evidence="6" key="1">
    <citation type="journal article" date="2015" name="ChemBioChem">
        <title>Genome Mining of the Hitachimycin Biosynthetic Gene Cluster: Involvement of a Phenylalanine-2,3-aminomutase in Biosynthesis.</title>
        <authorList>
            <person name="Kudo F."/>
            <person name="Kawamura K."/>
            <person name="Uchino A."/>
            <person name="Miyanaga A."/>
            <person name="Numakura M."/>
            <person name="Takayanagi R."/>
            <person name="Eguchi T."/>
        </authorList>
    </citation>
    <scope>NUCLEOTIDE SEQUENCE</scope>
    <source>
        <strain evidence="6">JCM 11712</strain>
    </source>
</reference>
<keyword evidence="3 6" id="KW-0012">Acyltransferase</keyword>
<evidence type="ECO:0000256" key="1">
    <source>
        <dbReference type="ARBA" id="ARBA00013258"/>
    </source>
</evidence>
<dbReference type="Pfam" id="PF21124">
    <property type="entry name" value="VinK_C"/>
    <property type="match status" value="1"/>
</dbReference>
<comment type="catalytic activity">
    <reaction evidence="4">
        <text>holo-[ACP] + malonyl-CoA = malonyl-[ACP] + CoA</text>
        <dbReference type="Rhea" id="RHEA:41792"/>
        <dbReference type="Rhea" id="RHEA-COMP:9623"/>
        <dbReference type="Rhea" id="RHEA-COMP:9685"/>
        <dbReference type="ChEBI" id="CHEBI:57287"/>
        <dbReference type="ChEBI" id="CHEBI:57384"/>
        <dbReference type="ChEBI" id="CHEBI:64479"/>
        <dbReference type="ChEBI" id="CHEBI:78449"/>
        <dbReference type="EC" id="2.3.1.39"/>
    </reaction>
</comment>
<dbReference type="SUPFAM" id="SSF52151">
    <property type="entry name" value="FabD/lysophospholipase-like"/>
    <property type="match status" value="1"/>
</dbReference>
<dbReference type="Gene3D" id="3.40.366.10">
    <property type="entry name" value="Malonyl-Coenzyme A Acyl Carrier Protein, domain 2"/>
    <property type="match status" value="2"/>
</dbReference>
<evidence type="ECO:0000259" key="5">
    <source>
        <dbReference type="Pfam" id="PF21124"/>
    </source>
</evidence>
<protein>
    <recommendedName>
        <fullName evidence="1">[acyl-carrier-protein] S-malonyltransferase</fullName>
        <ecNumber evidence="1">2.3.1.39</ecNumber>
    </recommendedName>
</protein>
<gene>
    <name evidence="6" type="primary">hitC</name>
</gene>
<dbReference type="PANTHER" id="PTHR42681">
    <property type="entry name" value="MALONYL-COA-ACYL CARRIER PROTEIN TRANSACYLASE, MITOCHONDRIAL"/>
    <property type="match status" value="1"/>
</dbReference>
<sequence>MGSQLEAGSAVVFPGISPCRFDDVAKFMLINPAARALVAEADDRLGYSLVDRYREAAGDYSEFARVAFLINCLAPAYWAEDALDMRPDAILGASFGGTPAAVYSRSLDFADAVSLTARWGHELDTYFAREHGDVVTQSFARTPADRLAQVLGELDERGEWHEIACHIDEEFHMVSVREAGLERLNERVRAVGGLPLSTMRPPMHSRLFGPLRRHIEETVFADLRFRDPKLPVVSDHDGSVLRTGEQVRTLLLDGIVRAVRWPTAVATLRRAGVVKAYVAGPDSLWGRVPCTTRSFEVVPLKPQTAMRPRRRLTAA</sequence>
<proteinExistence type="predicted"/>
<feature type="domain" description="Malonyl-CoA-[acyl-carrier-protein] transacylase small" evidence="5">
    <location>
        <begin position="138"/>
        <end position="199"/>
    </location>
</feature>
<dbReference type="InterPro" id="IPR049416">
    <property type="entry name" value="VinK-like_small"/>
</dbReference>
<evidence type="ECO:0000256" key="2">
    <source>
        <dbReference type="ARBA" id="ARBA00022679"/>
    </source>
</evidence>
<keyword evidence="2 6" id="KW-0808">Transferase</keyword>
<accession>A0A0F7R6X7</accession>
<dbReference type="EMBL" id="LC008143">
    <property type="protein sequence ID" value="BAR73009.1"/>
    <property type="molecule type" value="Genomic_DNA"/>
</dbReference>
<dbReference type="GO" id="GO:0006633">
    <property type="term" value="P:fatty acid biosynthetic process"/>
    <property type="evidence" value="ECO:0007669"/>
    <property type="project" value="TreeGrafter"/>
</dbReference>
<evidence type="ECO:0000313" key="6">
    <source>
        <dbReference type="EMBL" id="BAR73009.1"/>
    </source>
</evidence>
<evidence type="ECO:0000256" key="3">
    <source>
        <dbReference type="ARBA" id="ARBA00023315"/>
    </source>
</evidence>
<dbReference type="PANTHER" id="PTHR42681:SF1">
    <property type="entry name" value="MALONYL-COA-ACYL CARRIER PROTEIN TRANSACYLASE, MITOCHONDRIAL"/>
    <property type="match status" value="1"/>
</dbReference>
<evidence type="ECO:0000256" key="4">
    <source>
        <dbReference type="ARBA" id="ARBA00048462"/>
    </source>
</evidence>
<dbReference type="GO" id="GO:0004314">
    <property type="term" value="F:[acyl-carrier-protein] S-malonyltransferase activity"/>
    <property type="evidence" value="ECO:0007669"/>
    <property type="project" value="UniProtKB-EC"/>
</dbReference>